<organism evidence="1 2">
    <name type="scientific">Acropora cervicornis</name>
    <name type="common">Staghorn coral</name>
    <dbReference type="NCBI Taxonomy" id="6130"/>
    <lineage>
        <taxon>Eukaryota</taxon>
        <taxon>Metazoa</taxon>
        <taxon>Cnidaria</taxon>
        <taxon>Anthozoa</taxon>
        <taxon>Hexacorallia</taxon>
        <taxon>Scleractinia</taxon>
        <taxon>Astrocoeniina</taxon>
        <taxon>Acroporidae</taxon>
        <taxon>Acropora</taxon>
    </lineage>
</organism>
<dbReference type="EMBL" id="JARQWQ010000043">
    <property type="protein sequence ID" value="KAK2558724.1"/>
    <property type="molecule type" value="Genomic_DNA"/>
</dbReference>
<dbReference type="AlphaFoldDB" id="A0AAD9V2C5"/>
<dbReference type="InterPro" id="IPR008042">
    <property type="entry name" value="Retrotrans_Pao"/>
</dbReference>
<accession>A0AAD9V2C5</accession>
<keyword evidence="2" id="KW-1185">Reference proteome</keyword>
<reference evidence="1" key="1">
    <citation type="journal article" date="2023" name="G3 (Bethesda)">
        <title>Whole genome assembly and annotation of the endangered Caribbean coral Acropora cervicornis.</title>
        <authorList>
            <person name="Selwyn J.D."/>
            <person name="Vollmer S.V."/>
        </authorList>
    </citation>
    <scope>NUCLEOTIDE SEQUENCE</scope>
    <source>
        <strain evidence="1">K2</strain>
    </source>
</reference>
<name>A0AAD9V2C5_ACRCE</name>
<comment type="caution">
    <text evidence="1">The sequence shown here is derived from an EMBL/GenBank/DDBJ whole genome shotgun (WGS) entry which is preliminary data.</text>
</comment>
<evidence type="ECO:0000313" key="1">
    <source>
        <dbReference type="EMBL" id="KAK2558724.1"/>
    </source>
</evidence>
<sequence>MAVTPVKVRVKGSDKYVVTYDNGSNSSFCTDSLKKQLRVKGQRTKKYLSTLERKNSTVVSNLVRDLVISDLDENEYVSLPILYTRPKIPVSSDDIPTHFDIDQWPHLQGVFIPRVHAEVGLLIATDVPEAPDPLEIRDNQEGGPYATRTRIGWAVNCPFGRHRRRSQISGFFVRVDEDLHQRVKDFYNRDFTESIVDDRTEMSQDELRFMHNAEETVKLKDGHHQIYLPFKDREASLSSFCISRCLMPEEFGQVASSQLHHFPDGSEDGYGSVSYLRLVNEEGNIHCALLFGKSRVTPLKAVTIPRLELSAATMSVRHARMLKREIEIPLSMPSMFWSDSMSVLRYIKNDQQLVRKIENRFKASPSSGFMFGQSKALVS</sequence>
<gene>
    <name evidence="1" type="ORF">P5673_018931</name>
</gene>
<dbReference type="PANTHER" id="PTHR47331">
    <property type="entry name" value="PHD-TYPE DOMAIN-CONTAINING PROTEIN"/>
    <property type="match status" value="1"/>
</dbReference>
<dbReference type="PANTHER" id="PTHR47331:SF1">
    <property type="entry name" value="GAG-LIKE PROTEIN"/>
    <property type="match status" value="1"/>
</dbReference>
<proteinExistence type="predicted"/>
<protein>
    <submittedName>
        <fullName evidence="1">Uncharacterized protein</fullName>
    </submittedName>
</protein>
<dbReference type="Proteomes" id="UP001249851">
    <property type="component" value="Unassembled WGS sequence"/>
</dbReference>
<evidence type="ECO:0000313" key="2">
    <source>
        <dbReference type="Proteomes" id="UP001249851"/>
    </source>
</evidence>
<dbReference type="Pfam" id="PF05380">
    <property type="entry name" value="Peptidase_A17"/>
    <property type="match status" value="1"/>
</dbReference>
<reference evidence="1" key="2">
    <citation type="journal article" date="2023" name="Science">
        <title>Genomic signatures of disease resistance in endangered staghorn corals.</title>
        <authorList>
            <person name="Vollmer S.V."/>
            <person name="Selwyn J.D."/>
            <person name="Despard B.A."/>
            <person name="Roesel C.L."/>
        </authorList>
    </citation>
    <scope>NUCLEOTIDE SEQUENCE</scope>
    <source>
        <strain evidence="1">K2</strain>
    </source>
</reference>